<keyword evidence="1" id="KW-1133">Transmembrane helix</keyword>
<evidence type="ECO:0000256" key="1">
    <source>
        <dbReference type="SAM" id="Phobius"/>
    </source>
</evidence>
<evidence type="ECO:0000313" key="2">
    <source>
        <dbReference type="EMBL" id="UXQ84888.1"/>
    </source>
</evidence>
<protein>
    <submittedName>
        <fullName evidence="2">Uncharacterized protein</fullName>
    </submittedName>
</protein>
<accession>A0A977TFL8</accession>
<keyword evidence="3" id="KW-1185">Reference proteome</keyword>
<dbReference type="EMBL" id="OP313111">
    <property type="protein sequence ID" value="UXQ84888.1"/>
    <property type="molecule type" value="Genomic_DNA"/>
</dbReference>
<evidence type="ECO:0000313" key="3">
    <source>
        <dbReference type="Proteomes" id="UP001060584"/>
    </source>
</evidence>
<gene>
    <name evidence="2" type="ORF">10RS306A_gene4608</name>
</gene>
<reference evidence="2 3" key="1">
    <citation type="submission" date="2022-08" db="EMBL/GenBank/DDBJ databases">
        <authorList>
            <person name="Chen G.D."/>
        </authorList>
    </citation>
    <scope>NUCLEOTIDE SEQUENCE [LARGE SCALE GENOMIC DNA]</scope>
</reference>
<proteinExistence type="predicted"/>
<keyword evidence="1" id="KW-0812">Transmembrane</keyword>
<dbReference type="Proteomes" id="UP001060584">
    <property type="component" value="Segment"/>
</dbReference>
<organism evidence="2 3">
    <name type="scientific">Ralstonia phage 10RS306A</name>
    <dbReference type="NCBI Taxonomy" id="2968818"/>
    <lineage>
        <taxon>Viruses</taxon>
        <taxon>Duplodnaviria</taxon>
        <taxon>Heunggongvirae</taxon>
        <taxon>Uroviricota</taxon>
        <taxon>Caudoviricetes</taxon>
        <taxon>Autographivirales</taxon>
        <taxon>Autotranscriptaviridae</taxon>
        <taxon>Serkorvirus</taxon>
        <taxon>Serkorvirus 10RS306A</taxon>
    </lineage>
</organism>
<sequence length="202" mass="21665">MTSLDFGRGRTLRRGCCGIGVAHRGACLCPLHPAVDDLQGLGHVGRAANLGLPGDSPGRFHVVLLGRRLDATALVQVVGSDGVGHAGVLPLHLADHGIDRPALHARLSECGLDHPPIAHGIDRVRFELLLGLLVGVAVLLIQLAVLVVHLLDQLPRLPCLGRTRITDLVSLVLLGRSRSRHPDHSHDAHTNGYWFTHRRSSV</sequence>
<keyword evidence="1" id="KW-0472">Membrane</keyword>
<feature type="transmembrane region" description="Helical" evidence="1">
    <location>
        <begin position="128"/>
        <end position="151"/>
    </location>
</feature>
<name>A0A977TFL8_9CAUD</name>